<sequence length="285" mass="30561">MLTRSPYRCPGDDSVIHSACAGMLSHWARPVDEHIARTSLGETYILSIGEATARPIVVLAGGDLPAAGLRLLAEEFDNSSRVILVDLPGLPGGSARTRPASEIHAAYGRWFVEVLDALGLPSASVIGLGWSASVAAAAADVDRVDKLVLAAPLGLVPRARWHRALIPGLQWRNEPNLENTQRYLQALAGSGYQPDDPTLRWSCRVGAYCTSLTGLPRIGRSVLQRWRGRPVEIVVGEQDPLVQVSSLRKLAEDMAIDLQVVPGAGHLLAVEAPARLAEEVFAPRA</sequence>
<dbReference type="AlphaFoldDB" id="A0A2X4U540"/>
<dbReference type="EMBL" id="LS483468">
    <property type="protein sequence ID" value="SQI34293.1"/>
    <property type="molecule type" value="Genomic_DNA"/>
</dbReference>
<name>A0A2X4U540_9NOCA</name>
<reference evidence="2 3" key="1">
    <citation type="submission" date="2018-06" db="EMBL/GenBank/DDBJ databases">
        <authorList>
            <consortium name="Pathogen Informatics"/>
            <person name="Doyle S."/>
        </authorList>
    </citation>
    <scope>NUCLEOTIDE SEQUENCE [LARGE SCALE GENOMIC DNA]</scope>
    <source>
        <strain evidence="2 3">NCTC10994</strain>
    </source>
</reference>
<dbReference type="RefSeq" id="WP_231922868.1">
    <property type="nucleotide sequence ID" value="NZ_JAFBBL010000001.1"/>
</dbReference>
<dbReference type="STRING" id="1219011.GCA_001895045_02474"/>
<dbReference type="GO" id="GO:0016740">
    <property type="term" value="F:transferase activity"/>
    <property type="evidence" value="ECO:0007669"/>
    <property type="project" value="UniProtKB-KW"/>
</dbReference>
<proteinExistence type="predicted"/>
<accession>A0A2X4U540</accession>
<dbReference type="InterPro" id="IPR029058">
    <property type="entry name" value="AB_hydrolase_fold"/>
</dbReference>
<evidence type="ECO:0000313" key="2">
    <source>
        <dbReference type="EMBL" id="SQI34293.1"/>
    </source>
</evidence>
<dbReference type="Pfam" id="PF12697">
    <property type="entry name" value="Abhydrolase_6"/>
    <property type="match status" value="1"/>
</dbReference>
<keyword evidence="2" id="KW-0808">Transferase</keyword>
<dbReference type="Gene3D" id="3.40.50.1820">
    <property type="entry name" value="alpha/beta hydrolase"/>
    <property type="match status" value="1"/>
</dbReference>
<gene>
    <name evidence="2" type="ORF">NCTC10994_02739</name>
</gene>
<organism evidence="2 3">
    <name type="scientific">Rhodococcus coprophilus</name>
    <dbReference type="NCBI Taxonomy" id="38310"/>
    <lineage>
        <taxon>Bacteria</taxon>
        <taxon>Bacillati</taxon>
        <taxon>Actinomycetota</taxon>
        <taxon>Actinomycetes</taxon>
        <taxon>Mycobacteriales</taxon>
        <taxon>Nocardiaceae</taxon>
        <taxon>Rhodococcus</taxon>
    </lineage>
</organism>
<dbReference type="InterPro" id="IPR000073">
    <property type="entry name" value="AB_hydrolase_1"/>
</dbReference>
<dbReference type="KEGG" id="rcr:NCTC10994_02739"/>
<feature type="domain" description="AB hydrolase-1" evidence="1">
    <location>
        <begin position="71"/>
        <end position="278"/>
    </location>
</feature>
<evidence type="ECO:0000313" key="3">
    <source>
        <dbReference type="Proteomes" id="UP000249091"/>
    </source>
</evidence>
<dbReference type="Proteomes" id="UP000249091">
    <property type="component" value="Chromosome 1"/>
</dbReference>
<keyword evidence="3" id="KW-1185">Reference proteome</keyword>
<evidence type="ECO:0000259" key="1">
    <source>
        <dbReference type="Pfam" id="PF12697"/>
    </source>
</evidence>
<dbReference type="SUPFAM" id="SSF53474">
    <property type="entry name" value="alpha/beta-Hydrolases"/>
    <property type="match status" value="1"/>
</dbReference>
<protein>
    <submittedName>
        <fullName evidence="2">Acetoin dehydrogenase E2 subunit dihydrolipoyllysine-residue acetyltransferase</fullName>
    </submittedName>
</protein>